<accession>A0A5E4BLZ7</accession>
<gene>
    <name evidence="2" type="ORF">MONAX_5E018965</name>
</gene>
<evidence type="ECO:0000313" key="2">
    <source>
        <dbReference type="EMBL" id="VTJ70090.1"/>
    </source>
</evidence>
<keyword evidence="3" id="KW-1185">Reference proteome</keyword>
<evidence type="ECO:0000313" key="3">
    <source>
        <dbReference type="Proteomes" id="UP000335636"/>
    </source>
</evidence>
<dbReference type="EMBL" id="CABDUW010000491">
    <property type="protein sequence ID" value="VTJ70090.1"/>
    <property type="molecule type" value="Genomic_DNA"/>
</dbReference>
<feature type="region of interest" description="Disordered" evidence="1">
    <location>
        <begin position="22"/>
        <end position="46"/>
    </location>
</feature>
<feature type="region of interest" description="Disordered" evidence="1">
    <location>
        <begin position="82"/>
        <end position="102"/>
    </location>
</feature>
<reference evidence="2" key="1">
    <citation type="submission" date="2019-04" db="EMBL/GenBank/DDBJ databases">
        <authorList>
            <person name="Alioto T."/>
            <person name="Alioto T."/>
        </authorList>
    </citation>
    <scope>NUCLEOTIDE SEQUENCE [LARGE SCALE GENOMIC DNA]</scope>
</reference>
<evidence type="ECO:0000256" key="1">
    <source>
        <dbReference type="SAM" id="MobiDB-lite"/>
    </source>
</evidence>
<organism evidence="2 3">
    <name type="scientific">Marmota monax</name>
    <name type="common">Woodchuck</name>
    <dbReference type="NCBI Taxonomy" id="9995"/>
    <lineage>
        <taxon>Eukaryota</taxon>
        <taxon>Metazoa</taxon>
        <taxon>Chordata</taxon>
        <taxon>Craniata</taxon>
        <taxon>Vertebrata</taxon>
        <taxon>Euteleostomi</taxon>
        <taxon>Mammalia</taxon>
        <taxon>Eutheria</taxon>
        <taxon>Euarchontoglires</taxon>
        <taxon>Glires</taxon>
        <taxon>Rodentia</taxon>
        <taxon>Sciuromorpha</taxon>
        <taxon>Sciuridae</taxon>
        <taxon>Xerinae</taxon>
        <taxon>Marmotini</taxon>
        <taxon>Marmota</taxon>
    </lineage>
</organism>
<name>A0A5E4BLZ7_MARMO</name>
<proteinExistence type="predicted"/>
<sequence>MLFPIRLNSFCKLKNKKQVKRCLSNSESSRPAVTATRAQKRSCRRRRSRNCLPEGVAKAQETKLQLEHASCWSQRNRCGARGNAPPPGNGREPPEHASSWSAGGAAAALNLLESRRQSCCHSVGANEAATRVRDPTSPCWWHQEFRIPHRCQQSTRDAGVQDPMLLQLECRSCCHQSSEPPAMGHKPKEVAAVPL</sequence>
<dbReference type="Proteomes" id="UP000335636">
    <property type="component" value="Unassembled WGS sequence"/>
</dbReference>
<protein>
    <submittedName>
        <fullName evidence="2">Uncharacterized protein</fullName>
    </submittedName>
</protein>
<comment type="caution">
    <text evidence="2">The sequence shown here is derived from an EMBL/GenBank/DDBJ whole genome shotgun (WGS) entry which is preliminary data.</text>
</comment>
<dbReference type="AlphaFoldDB" id="A0A5E4BLZ7"/>